<dbReference type="VEuPathDB" id="FungiDB:JI435_421930"/>
<dbReference type="AlphaFoldDB" id="A0A7U2FKJ1"/>
<sequence>MHQLFRPEVLRAFDNLVGQLSQGPAVIGGHFKSLIPQVWRWVASVGDISLFTSDADHSRSVQWPPLLIRQHDQAYL</sequence>
<protein>
    <submittedName>
        <fullName evidence="1">Uncharacterized protein</fullName>
    </submittedName>
</protein>
<gene>
    <name evidence="1" type="ORF">JI435_421930</name>
</gene>
<keyword evidence="2" id="KW-1185">Reference proteome</keyword>
<evidence type="ECO:0000313" key="1">
    <source>
        <dbReference type="EMBL" id="QRD04946.1"/>
    </source>
</evidence>
<evidence type="ECO:0000313" key="2">
    <source>
        <dbReference type="Proteomes" id="UP000663193"/>
    </source>
</evidence>
<proteinExistence type="predicted"/>
<organism evidence="1 2">
    <name type="scientific">Phaeosphaeria nodorum (strain SN15 / ATCC MYA-4574 / FGSC 10173)</name>
    <name type="common">Glume blotch fungus</name>
    <name type="synonym">Parastagonospora nodorum</name>
    <dbReference type="NCBI Taxonomy" id="321614"/>
    <lineage>
        <taxon>Eukaryota</taxon>
        <taxon>Fungi</taxon>
        <taxon>Dikarya</taxon>
        <taxon>Ascomycota</taxon>
        <taxon>Pezizomycotina</taxon>
        <taxon>Dothideomycetes</taxon>
        <taxon>Pleosporomycetidae</taxon>
        <taxon>Pleosporales</taxon>
        <taxon>Pleosporineae</taxon>
        <taxon>Phaeosphaeriaceae</taxon>
        <taxon>Parastagonospora</taxon>
    </lineage>
</organism>
<accession>A0A7U2FKJ1</accession>
<dbReference type="EMBL" id="CP069040">
    <property type="protein sequence ID" value="QRD04946.1"/>
    <property type="molecule type" value="Genomic_DNA"/>
</dbReference>
<name>A0A7U2FKJ1_PHANO</name>
<dbReference type="Proteomes" id="UP000663193">
    <property type="component" value="Chromosome 18"/>
</dbReference>
<reference evidence="2" key="1">
    <citation type="journal article" date="2021" name="BMC Genomics">
        <title>Chromosome-level genome assembly and manually-curated proteome of model necrotroph Parastagonospora nodorum Sn15 reveals a genome-wide trove of candidate effector homologs, and redundancy of virulence-related functions within an accessory chromosome.</title>
        <authorList>
            <person name="Bertazzoni S."/>
            <person name="Jones D.A.B."/>
            <person name="Phan H.T."/>
            <person name="Tan K.-C."/>
            <person name="Hane J.K."/>
        </authorList>
    </citation>
    <scope>NUCLEOTIDE SEQUENCE [LARGE SCALE GENOMIC DNA]</scope>
    <source>
        <strain evidence="2">SN15 / ATCC MYA-4574 / FGSC 10173)</strain>
    </source>
</reference>